<dbReference type="Proteomes" id="UP000263098">
    <property type="component" value="Unassembled WGS sequence"/>
</dbReference>
<dbReference type="PROSITE" id="PS51257">
    <property type="entry name" value="PROKAR_LIPOPROTEIN"/>
    <property type="match status" value="1"/>
</dbReference>
<organism evidence="2 3">
    <name type="scientific">Bacteroides graminisolvens</name>
    <dbReference type="NCBI Taxonomy" id="477666"/>
    <lineage>
        <taxon>Bacteria</taxon>
        <taxon>Pseudomonadati</taxon>
        <taxon>Bacteroidota</taxon>
        <taxon>Bacteroidia</taxon>
        <taxon>Bacteroidales</taxon>
        <taxon>Bacteroidaceae</taxon>
        <taxon>Bacteroides</taxon>
    </lineage>
</organism>
<reference evidence="2 3" key="1">
    <citation type="journal article" date="2018" name="Nat. Biotechnol.">
        <title>A standardized bacterial taxonomy based on genome phylogeny substantially revises the tree of life.</title>
        <authorList>
            <person name="Parks D.H."/>
            <person name="Chuvochina M."/>
            <person name="Waite D.W."/>
            <person name="Rinke C."/>
            <person name="Skarshewski A."/>
            <person name="Chaumeil P.A."/>
            <person name="Hugenholtz P."/>
        </authorList>
    </citation>
    <scope>NUCLEOTIDE SEQUENCE [LARGE SCALE GENOMIC DNA]</scope>
    <source>
        <strain evidence="2">UBA9667</strain>
    </source>
</reference>
<evidence type="ECO:0000313" key="2">
    <source>
        <dbReference type="EMBL" id="HCK23789.1"/>
    </source>
</evidence>
<evidence type="ECO:0000256" key="1">
    <source>
        <dbReference type="SAM" id="SignalP"/>
    </source>
</evidence>
<feature type="chain" id="PRO_5017613057" description="BACON domain-containing protein" evidence="1">
    <location>
        <begin position="21"/>
        <end position="139"/>
    </location>
</feature>
<evidence type="ECO:0008006" key="4">
    <source>
        <dbReference type="Google" id="ProtNLM"/>
    </source>
</evidence>
<accession>A0A3D2SD79</accession>
<name>A0A3D2SD79_9BACE</name>
<dbReference type="RefSeq" id="WP_319505173.1">
    <property type="nucleotide sequence ID" value="NZ_OY762556.1"/>
</dbReference>
<gene>
    <name evidence="2" type="ORF">DHW31_03245</name>
</gene>
<sequence>MRKLFFILSVILLASCSSDSENPAMLSNSDISIEKIVLNNQTYTVGAKNFMVSDEAPLSVTGTFSSSKKVEVDYSWAKTTEVLSSVAVECKNPTATVNVKKESASELFNKFTVTVITTTPEAQVVYTIAALKTAAPEQK</sequence>
<dbReference type="EMBL" id="DPVG01000116">
    <property type="protein sequence ID" value="HCK23789.1"/>
    <property type="molecule type" value="Genomic_DNA"/>
</dbReference>
<dbReference type="AlphaFoldDB" id="A0A3D2SD79"/>
<evidence type="ECO:0000313" key="3">
    <source>
        <dbReference type="Proteomes" id="UP000263098"/>
    </source>
</evidence>
<proteinExistence type="predicted"/>
<feature type="signal peptide" evidence="1">
    <location>
        <begin position="1"/>
        <end position="20"/>
    </location>
</feature>
<keyword evidence="1" id="KW-0732">Signal</keyword>
<comment type="caution">
    <text evidence="2">The sequence shown here is derived from an EMBL/GenBank/DDBJ whole genome shotgun (WGS) entry which is preliminary data.</text>
</comment>
<protein>
    <recommendedName>
        <fullName evidence="4">BACON domain-containing protein</fullName>
    </recommendedName>
</protein>